<organism evidence="4 5">
    <name type="scientific">Mycolicibacterium hippocampi</name>
    <dbReference type="NCBI Taxonomy" id="659824"/>
    <lineage>
        <taxon>Bacteria</taxon>
        <taxon>Bacillati</taxon>
        <taxon>Actinomycetota</taxon>
        <taxon>Actinomycetes</taxon>
        <taxon>Mycobacteriales</taxon>
        <taxon>Mycobacteriaceae</taxon>
        <taxon>Mycolicibacterium</taxon>
    </lineage>
</organism>
<proteinExistence type="predicted"/>
<feature type="region of interest" description="Disordered" evidence="1">
    <location>
        <begin position="146"/>
        <end position="165"/>
    </location>
</feature>
<reference evidence="4 5" key="1">
    <citation type="journal article" date="2019" name="Emerg. Microbes Infect.">
        <title>Comprehensive subspecies identification of 175 nontuberculous mycobacteria species based on 7547 genomic profiles.</title>
        <authorList>
            <person name="Matsumoto Y."/>
            <person name="Kinjo T."/>
            <person name="Motooka D."/>
            <person name="Nabeya D."/>
            <person name="Jung N."/>
            <person name="Uechi K."/>
            <person name="Horii T."/>
            <person name="Iida T."/>
            <person name="Fujita J."/>
            <person name="Nakamura S."/>
        </authorList>
    </citation>
    <scope>NUCLEOTIDE SEQUENCE [LARGE SCALE GENOMIC DNA]</scope>
    <source>
        <strain evidence="4 5">JCM 30996</strain>
    </source>
</reference>
<feature type="transmembrane region" description="Helical" evidence="2">
    <location>
        <begin position="24"/>
        <end position="43"/>
    </location>
</feature>
<feature type="region of interest" description="Disordered" evidence="1">
    <location>
        <begin position="171"/>
        <end position="379"/>
    </location>
</feature>
<gene>
    <name evidence="4" type="ORF">MHIP_52430</name>
</gene>
<evidence type="ECO:0000313" key="4">
    <source>
        <dbReference type="EMBL" id="GFH04760.1"/>
    </source>
</evidence>
<sequence length="379" mass="41603">MSGQRAQSAIPADHRSAHPSFAGVPWWGAVLIAVAASAVGFAVDAASGGGELTRVFAALYAIGCLAAVLAVRQAAVFTAVIQPPLILFVLVPSAYYLMHSADIDGVKDVLINCGYPLIERFPLMFFTAAAVLLVGAARWHFGASSGRDAASEETPRTGGGLFAKVSSLLGGGQSADAAEPDNRRRHSGDRRTRGAANPAAKAAARSARPAKRAASPSRSRHARPPDTEIIEPVVDADRPRRRRPRPTEPPPDPSAEPRRRTRTSSGRDRRGSVPPDERRATYDRADRRERERPQRSQRPQRPSRHEDWSGYAERDPWSGSAERDPYEPFDPRRPSASSSHHPISRVRYRGADDSDGRAEYRSPRRAPRDYEPDRWEYDI</sequence>
<comment type="caution">
    <text evidence="4">The sequence shown here is derived from an EMBL/GenBank/DDBJ whole genome shotgun (WGS) entry which is preliminary data.</text>
</comment>
<feature type="compositionally biased region" description="Basic and acidic residues" evidence="1">
    <location>
        <begin position="265"/>
        <end position="294"/>
    </location>
</feature>
<dbReference type="InterPro" id="IPR046672">
    <property type="entry name" value="DUF6542"/>
</dbReference>
<name>A0A7I9ZUM0_9MYCO</name>
<dbReference type="Proteomes" id="UP000465304">
    <property type="component" value="Unassembled WGS sequence"/>
</dbReference>
<keyword evidence="5" id="KW-1185">Reference proteome</keyword>
<keyword evidence="2" id="KW-0812">Transmembrane</keyword>
<feature type="transmembrane region" description="Helical" evidence="2">
    <location>
        <begin position="121"/>
        <end position="141"/>
    </location>
</feature>
<evidence type="ECO:0000256" key="2">
    <source>
        <dbReference type="SAM" id="Phobius"/>
    </source>
</evidence>
<evidence type="ECO:0000313" key="5">
    <source>
        <dbReference type="Proteomes" id="UP000465304"/>
    </source>
</evidence>
<evidence type="ECO:0000256" key="1">
    <source>
        <dbReference type="SAM" id="MobiDB-lite"/>
    </source>
</evidence>
<keyword evidence="2" id="KW-0472">Membrane</keyword>
<feature type="compositionally biased region" description="Basic and acidic residues" evidence="1">
    <location>
        <begin position="303"/>
        <end position="333"/>
    </location>
</feature>
<feature type="transmembrane region" description="Helical" evidence="2">
    <location>
        <begin position="81"/>
        <end position="98"/>
    </location>
</feature>
<feature type="compositionally biased region" description="Low complexity" evidence="1">
    <location>
        <begin position="195"/>
        <end position="217"/>
    </location>
</feature>
<feature type="domain" description="DUF6542" evidence="3">
    <location>
        <begin position="23"/>
        <end position="141"/>
    </location>
</feature>
<evidence type="ECO:0000259" key="3">
    <source>
        <dbReference type="Pfam" id="PF20177"/>
    </source>
</evidence>
<protein>
    <recommendedName>
        <fullName evidence="3">DUF6542 domain-containing protein</fullName>
    </recommendedName>
</protein>
<accession>A0A7I9ZUM0</accession>
<feature type="transmembrane region" description="Helical" evidence="2">
    <location>
        <begin position="55"/>
        <end position="75"/>
    </location>
</feature>
<dbReference type="AlphaFoldDB" id="A0A7I9ZUM0"/>
<feature type="compositionally biased region" description="Basic and acidic residues" evidence="1">
    <location>
        <begin position="349"/>
        <end position="379"/>
    </location>
</feature>
<dbReference type="EMBL" id="BLLB01000002">
    <property type="protein sequence ID" value="GFH04760.1"/>
    <property type="molecule type" value="Genomic_DNA"/>
</dbReference>
<dbReference type="Pfam" id="PF20177">
    <property type="entry name" value="DUF6542"/>
    <property type="match status" value="1"/>
</dbReference>
<dbReference type="RefSeq" id="WP_163893984.1">
    <property type="nucleotide sequence ID" value="NZ_BLLB01000002.1"/>
</dbReference>
<keyword evidence="2" id="KW-1133">Transmembrane helix</keyword>